<name>A0AAD7R8A8_9TELE</name>
<organism evidence="2 3">
    <name type="scientific">Aldrovandia affinis</name>
    <dbReference type="NCBI Taxonomy" id="143900"/>
    <lineage>
        <taxon>Eukaryota</taxon>
        <taxon>Metazoa</taxon>
        <taxon>Chordata</taxon>
        <taxon>Craniata</taxon>
        <taxon>Vertebrata</taxon>
        <taxon>Euteleostomi</taxon>
        <taxon>Actinopterygii</taxon>
        <taxon>Neopterygii</taxon>
        <taxon>Teleostei</taxon>
        <taxon>Notacanthiformes</taxon>
        <taxon>Halosauridae</taxon>
        <taxon>Aldrovandia</taxon>
    </lineage>
</organism>
<feature type="region of interest" description="Disordered" evidence="1">
    <location>
        <begin position="1"/>
        <end position="35"/>
    </location>
</feature>
<comment type="caution">
    <text evidence="2">The sequence shown here is derived from an EMBL/GenBank/DDBJ whole genome shotgun (WGS) entry which is preliminary data.</text>
</comment>
<evidence type="ECO:0000313" key="3">
    <source>
        <dbReference type="Proteomes" id="UP001221898"/>
    </source>
</evidence>
<reference evidence="2" key="1">
    <citation type="journal article" date="2023" name="Science">
        <title>Genome structures resolve the early diversification of teleost fishes.</title>
        <authorList>
            <person name="Parey E."/>
            <person name="Louis A."/>
            <person name="Montfort J."/>
            <person name="Bouchez O."/>
            <person name="Roques C."/>
            <person name="Iampietro C."/>
            <person name="Lluch J."/>
            <person name="Castinel A."/>
            <person name="Donnadieu C."/>
            <person name="Desvignes T."/>
            <person name="Floi Bucao C."/>
            <person name="Jouanno E."/>
            <person name="Wen M."/>
            <person name="Mejri S."/>
            <person name="Dirks R."/>
            <person name="Jansen H."/>
            <person name="Henkel C."/>
            <person name="Chen W.J."/>
            <person name="Zahm M."/>
            <person name="Cabau C."/>
            <person name="Klopp C."/>
            <person name="Thompson A.W."/>
            <person name="Robinson-Rechavi M."/>
            <person name="Braasch I."/>
            <person name="Lecointre G."/>
            <person name="Bobe J."/>
            <person name="Postlethwait J.H."/>
            <person name="Berthelot C."/>
            <person name="Roest Crollius H."/>
            <person name="Guiguen Y."/>
        </authorList>
    </citation>
    <scope>NUCLEOTIDE SEQUENCE</scope>
    <source>
        <strain evidence="2">NC1722</strain>
    </source>
</reference>
<proteinExistence type="predicted"/>
<keyword evidence="3" id="KW-1185">Reference proteome</keyword>
<dbReference type="EMBL" id="JAINUG010000433">
    <property type="protein sequence ID" value="KAJ8371754.1"/>
    <property type="molecule type" value="Genomic_DNA"/>
</dbReference>
<dbReference type="AlphaFoldDB" id="A0AAD7R8A8"/>
<feature type="compositionally biased region" description="Polar residues" evidence="1">
    <location>
        <begin position="1"/>
        <end position="23"/>
    </location>
</feature>
<accession>A0AAD7R8A8</accession>
<sequence>MQSYPLSGRSSSSEAAQLQQFSLEENEAEPYSGSAARRCHHHHSAYGSPDTLCSLQTHNVFFPELRSVTPCVCEECDRGLIKQELESTSMPVPWPSLLINIDKAEEKQLTEKSLRSPASPAVLPDHLKCNILKAQMDAAFRVMKEGGVDCRNSSSSQEHNGRFPTSSQDSVSSSLTKERPPVRADRRKRLVRQFSFNHSDEDDLPPALAAISAETASESSLDQQVQPPIYPKADIPMLELEMQCCEHTRSPSKPTAFCQAAVPPLLSCETHKDRAEAAALEQEKLMRRLLMTEL</sequence>
<feature type="region of interest" description="Disordered" evidence="1">
    <location>
        <begin position="148"/>
        <end position="187"/>
    </location>
</feature>
<protein>
    <submittedName>
        <fullName evidence="2">Uncharacterized protein</fullName>
    </submittedName>
</protein>
<evidence type="ECO:0000256" key="1">
    <source>
        <dbReference type="SAM" id="MobiDB-lite"/>
    </source>
</evidence>
<dbReference type="Proteomes" id="UP001221898">
    <property type="component" value="Unassembled WGS sequence"/>
</dbReference>
<evidence type="ECO:0000313" key="2">
    <source>
        <dbReference type="EMBL" id="KAJ8371754.1"/>
    </source>
</evidence>
<gene>
    <name evidence="2" type="ORF">AAFF_G00302610</name>
</gene>